<evidence type="ECO:0000313" key="2">
    <source>
        <dbReference type="EMBL" id="SUP61150.1"/>
    </source>
</evidence>
<dbReference type="EMBL" id="UHIV01000006">
    <property type="protein sequence ID" value="SUP61150.1"/>
    <property type="molecule type" value="Genomic_DNA"/>
</dbReference>
<dbReference type="Proteomes" id="UP000254621">
    <property type="component" value="Unassembled WGS sequence"/>
</dbReference>
<evidence type="ECO:0000313" key="3">
    <source>
        <dbReference type="Proteomes" id="UP000254621"/>
    </source>
</evidence>
<sequence length="72" mass="8013">MDQIKTAKANLEAVQAQADQAQADLKLAQQALAEQQTQGQTAERQYQANRENGMSVFKRNNMSKLALSRYNG</sequence>
<accession>A0A380P7H0</accession>
<reference evidence="2 3" key="1">
    <citation type="submission" date="2018-06" db="EMBL/GenBank/DDBJ databases">
        <authorList>
            <consortium name="Pathogen Informatics"/>
            <person name="Doyle S."/>
        </authorList>
    </citation>
    <scope>NUCLEOTIDE SEQUENCE [LARGE SCALE GENOMIC DNA]</scope>
    <source>
        <strain evidence="2 3">NCTC13645</strain>
    </source>
</reference>
<keyword evidence="1" id="KW-0175">Coiled coil</keyword>
<evidence type="ECO:0000256" key="1">
    <source>
        <dbReference type="SAM" id="Coils"/>
    </source>
</evidence>
<name>A0A380P7H0_WEIVI</name>
<dbReference type="AlphaFoldDB" id="A0A380P7H0"/>
<organism evidence="2 3">
    <name type="scientific">Weissella viridescens</name>
    <name type="common">Lactobacillus viridescens</name>
    <dbReference type="NCBI Taxonomy" id="1629"/>
    <lineage>
        <taxon>Bacteria</taxon>
        <taxon>Bacillati</taxon>
        <taxon>Bacillota</taxon>
        <taxon>Bacilli</taxon>
        <taxon>Lactobacillales</taxon>
        <taxon>Lactobacillaceae</taxon>
        <taxon>Weissella</taxon>
    </lineage>
</organism>
<proteinExistence type="predicted"/>
<feature type="coiled-coil region" evidence="1">
    <location>
        <begin position="4"/>
        <end position="45"/>
    </location>
</feature>
<gene>
    <name evidence="2" type="ORF">NCTC13645_02282</name>
</gene>
<protein>
    <submittedName>
        <fullName evidence="2">Uncharacterized protein</fullName>
    </submittedName>
</protein>